<keyword evidence="4" id="KW-1185">Reference proteome</keyword>
<gene>
    <name evidence="3" type="ORF">DSM04_104396</name>
</gene>
<feature type="signal peptide" evidence="1">
    <location>
        <begin position="1"/>
        <end position="19"/>
    </location>
</feature>
<dbReference type="OrthoDB" id="1070463at2"/>
<name>A0A4Q0NTC0_9FLAO</name>
<reference evidence="3 4" key="1">
    <citation type="submission" date="2018-07" db="EMBL/GenBank/DDBJ databases">
        <title>Leeuwenhoekiella genomics.</title>
        <authorList>
            <person name="Tahon G."/>
            <person name="Willems A."/>
        </authorList>
    </citation>
    <scope>NUCLEOTIDE SEQUENCE [LARGE SCALE GENOMIC DNA]</scope>
    <source>
        <strain evidence="3 4">R-50232</strain>
    </source>
</reference>
<evidence type="ECO:0000259" key="2">
    <source>
        <dbReference type="Pfam" id="PF13372"/>
    </source>
</evidence>
<feature type="chain" id="PRO_5020486357" evidence="1">
    <location>
        <begin position="20"/>
        <end position="425"/>
    </location>
</feature>
<evidence type="ECO:0000256" key="1">
    <source>
        <dbReference type="SAM" id="SignalP"/>
    </source>
</evidence>
<comment type="caution">
    <text evidence="3">The sequence shown here is derived from an EMBL/GenBank/DDBJ whole genome shotgun (WGS) entry which is preliminary data.</text>
</comment>
<protein>
    <submittedName>
        <fullName evidence="3">Alginate export protein</fullName>
    </submittedName>
</protein>
<dbReference type="InterPro" id="IPR025388">
    <property type="entry name" value="Alginate_export_dom"/>
</dbReference>
<organism evidence="3 4">
    <name type="scientific">Leeuwenhoekiella aestuarii</name>
    <dbReference type="NCBI Taxonomy" id="2249426"/>
    <lineage>
        <taxon>Bacteria</taxon>
        <taxon>Pseudomonadati</taxon>
        <taxon>Bacteroidota</taxon>
        <taxon>Flavobacteriia</taxon>
        <taxon>Flavobacteriales</taxon>
        <taxon>Flavobacteriaceae</taxon>
        <taxon>Leeuwenhoekiella</taxon>
    </lineage>
</organism>
<accession>A0A4Q0NTC0</accession>
<dbReference type="Proteomes" id="UP000289821">
    <property type="component" value="Unassembled WGS sequence"/>
</dbReference>
<proteinExistence type="predicted"/>
<keyword evidence="1" id="KW-0732">Signal</keyword>
<sequence>MKKLCLAGLSLLFFSSVFAQEFTADVDLRQRFEYRHGYNTLFPNNTDAAAFVRQRARLNFGYKAEKLNVFIALQDVSTWGDTRQIFPSDGNDSFMLFQAWAELSLGENWSTKLGRQVIAYDDQRIFGGLDWAMQGRFHDAALLKYKKDKIQLDLGFAFSQQGESNFGTLYQVPGFFTYKTMQYAYFKKSWESSSLSVLALNTGFQRFEDAPVNTIADGVYYTQTLGSYFTFPAGPVNFSGSAYYQFGDAYPVDQSLSAYQVALEATYKPGTTLYGIGAELLSGSDQGSTDRKSFFPLYGTNHKFNGLMDYFYVGNHANNVGLNDVYAKAVFKTGEKSSLLAAAHYFAANGNLVDNAESYLGTEIDLVYTQPLVKNVKLQLGYSHMFASESMSLIKGGTASDNTNNWGWAMLVINPNLFKNSFKEL</sequence>
<dbReference type="AlphaFoldDB" id="A0A4Q0NTC0"/>
<dbReference type="Pfam" id="PF13372">
    <property type="entry name" value="Alginate_exp"/>
    <property type="match status" value="1"/>
</dbReference>
<feature type="domain" description="Alginate export" evidence="2">
    <location>
        <begin position="26"/>
        <end position="388"/>
    </location>
</feature>
<evidence type="ECO:0000313" key="4">
    <source>
        <dbReference type="Proteomes" id="UP000289821"/>
    </source>
</evidence>
<evidence type="ECO:0000313" key="3">
    <source>
        <dbReference type="EMBL" id="RXG14288.1"/>
    </source>
</evidence>
<dbReference type="EMBL" id="QOVI01000004">
    <property type="protein sequence ID" value="RXG14288.1"/>
    <property type="molecule type" value="Genomic_DNA"/>
</dbReference>
<dbReference type="RefSeq" id="WP_128761693.1">
    <property type="nucleotide sequence ID" value="NZ_QOVI01000004.1"/>
</dbReference>